<dbReference type="PRINTS" id="PR01407">
    <property type="entry name" value="BUTYPHLNCDUF"/>
</dbReference>
<evidence type="ECO:0000256" key="6">
    <source>
        <dbReference type="SAM" id="SignalP"/>
    </source>
</evidence>
<dbReference type="RefSeq" id="XP_025031492.1">
    <property type="nucleotide sequence ID" value="XM_025175724.1"/>
</dbReference>
<dbReference type="RefSeq" id="XP_025031493.1">
    <property type="nucleotide sequence ID" value="XM_025175725.1"/>
</dbReference>
<evidence type="ECO:0000313" key="13">
    <source>
        <dbReference type="RefSeq" id="XP_025031495.1"/>
    </source>
</evidence>
<evidence type="ECO:0000256" key="2">
    <source>
        <dbReference type="ARBA" id="ARBA00009651"/>
    </source>
</evidence>
<comment type="similarity">
    <text evidence="1">Belongs to the immunoglobulin superfamily. BTN/MOG family.</text>
</comment>
<dbReference type="FunFam" id="2.60.120.920:FF:000004">
    <property type="entry name" value="Butyrophilin subfamily 1 member A1"/>
    <property type="match status" value="1"/>
</dbReference>
<accession>A0A9F5ITP6</accession>
<dbReference type="InterPro" id="IPR001870">
    <property type="entry name" value="B30.2/SPRY"/>
</dbReference>
<dbReference type="AlphaFoldDB" id="A0A9F5ITP6"/>
<feature type="region of interest" description="Disordered" evidence="5">
    <location>
        <begin position="74"/>
        <end position="99"/>
    </location>
</feature>
<proteinExistence type="inferred from homology"/>
<dbReference type="PANTHER" id="PTHR24103">
    <property type="entry name" value="E3 UBIQUITIN-PROTEIN LIGASE TRIM"/>
    <property type="match status" value="1"/>
</dbReference>
<dbReference type="InterPro" id="IPR043136">
    <property type="entry name" value="B30.2/SPRY_sf"/>
</dbReference>
<evidence type="ECO:0000313" key="12">
    <source>
        <dbReference type="RefSeq" id="XP_025031494.1"/>
    </source>
</evidence>
<dbReference type="Pfam" id="PF07686">
    <property type="entry name" value="V-set"/>
    <property type="match status" value="1"/>
</dbReference>
<dbReference type="PROSITE" id="PS50188">
    <property type="entry name" value="B302_SPRY"/>
    <property type="match status" value="1"/>
</dbReference>
<dbReference type="InterPro" id="IPR013783">
    <property type="entry name" value="Ig-like_fold"/>
</dbReference>
<evidence type="ECO:0000256" key="1">
    <source>
        <dbReference type="ARBA" id="ARBA00007591"/>
    </source>
</evidence>
<dbReference type="InterPro" id="IPR056615">
    <property type="entry name" value="FAZ1_C"/>
</dbReference>
<dbReference type="SMART" id="SM00409">
    <property type="entry name" value="IG"/>
    <property type="match status" value="2"/>
</dbReference>
<dbReference type="RefSeq" id="XP_025031495.1">
    <property type="nucleotide sequence ID" value="XM_025175727.1"/>
</dbReference>
<dbReference type="Pfam" id="PF23404">
    <property type="entry name" value="FAZ1_C"/>
    <property type="match status" value="1"/>
</dbReference>
<protein>
    <submittedName>
        <fullName evidence="10 11">Uncharacterized protein LOC103065767 isoform X1</fullName>
    </submittedName>
    <submittedName>
        <fullName evidence="13">Uncharacterized protein LOC103065767 isoform X2</fullName>
    </submittedName>
</protein>
<dbReference type="InterPro" id="IPR003879">
    <property type="entry name" value="Butyrophylin_SPRY"/>
</dbReference>
<keyword evidence="3" id="KW-0800">Toxin</keyword>
<reference evidence="10 11" key="1">
    <citation type="submission" date="2025-04" db="UniProtKB">
        <authorList>
            <consortium name="RefSeq"/>
        </authorList>
    </citation>
    <scope>IDENTIFICATION</scope>
    <source>
        <tissue evidence="10 11">Liver</tissue>
    </source>
</reference>
<dbReference type="Pfam" id="PF00622">
    <property type="entry name" value="SPRY"/>
    <property type="match status" value="1"/>
</dbReference>
<dbReference type="Gene3D" id="2.60.40.10">
    <property type="entry name" value="Immunoglobulins"/>
    <property type="match status" value="2"/>
</dbReference>
<evidence type="ECO:0000313" key="9">
    <source>
        <dbReference type="Proteomes" id="UP000695026"/>
    </source>
</evidence>
<gene>
    <name evidence="10 11 12 13" type="primary">LOC103065767</name>
</gene>
<evidence type="ECO:0000256" key="5">
    <source>
        <dbReference type="SAM" id="MobiDB-lite"/>
    </source>
</evidence>
<dbReference type="OrthoDB" id="9031922at2759"/>
<feature type="domain" description="Ig-like" evidence="8">
    <location>
        <begin position="39"/>
        <end position="138"/>
    </location>
</feature>
<dbReference type="SUPFAM" id="SSF48726">
    <property type="entry name" value="Immunoglobulin"/>
    <property type="match status" value="1"/>
</dbReference>
<comment type="function">
    <text evidence="4">Neurotoxin that produces dose-dependent hypolocomotion and hyperalgesia in mice. May directly act on the central nervous system, as it is 6500-fold more potent when administered intracerebroventricularly than intraperitoneal.</text>
</comment>
<evidence type="ECO:0000259" key="8">
    <source>
        <dbReference type="PROSITE" id="PS50835"/>
    </source>
</evidence>
<dbReference type="SUPFAM" id="SSF49899">
    <property type="entry name" value="Concanavalin A-like lectins/glucanases"/>
    <property type="match status" value="1"/>
</dbReference>
<feature type="region of interest" description="Disordered" evidence="5">
    <location>
        <begin position="314"/>
        <end position="395"/>
    </location>
</feature>
<dbReference type="Proteomes" id="UP000695026">
    <property type="component" value="Unplaced"/>
</dbReference>
<dbReference type="InterPro" id="IPR036179">
    <property type="entry name" value="Ig-like_dom_sf"/>
</dbReference>
<feature type="domain" description="B30.2/SPRY" evidence="7">
    <location>
        <begin position="399"/>
        <end position="593"/>
    </location>
</feature>
<dbReference type="InterPro" id="IPR007110">
    <property type="entry name" value="Ig-like_dom"/>
</dbReference>
<feature type="compositionally biased region" description="Basic and acidic residues" evidence="5">
    <location>
        <begin position="352"/>
        <end position="395"/>
    </location>
</feature>
<dbReference type="InterPro" id="IPR050143">
    <property type="entry name" value="TRIM/RBCC"/>
</dbReference>
<feature type="signal peptide" evidence="6">
    <location>
        <begin position="1"/>
        <end position="20"/>
    </location>
</feature>
<dbReference type="GeneID" id="103065767"/>
<keyword evidence="3" id="KW-0528">Neurotoxin</keyword>
<organism evidence="9 13">
    <name type="scientific">Python bivittatus</name>
    <name type="common">Burmese python</name>
    <name type="synonym">Python molurus bivittatus</name>
    <dbReference type="NCBI Taxonomy" id="176946"/>
    <lineage>
        <taxon>Eukaryota</taxon>
        <taxon>Metazoa</taxon>
        <taxon>Chordata</taxon>
        <taxon>Craniata</taxon>
        <taxon>Vertebrata</taxon>
        <taxon>Euteleostomi</taxon>
        <taxon>Lepidosauria</taxon>
        <taxon>Squamata</taxon>
        <taxon>Bifurcata</taxon>
        <taxon>Unidentata</taxon>
        <taxon>Episquamata</taxon>
        <taxon>Toxicofera</taxon>
        <taxon>Serpentes</taxon>
        <taxon>Henophidia</taxon>
        <taxon>Pythonidae</taxon>
        <taxon>Python</taxon>
    </lineage>
</organism>
<dbReference type="PROSITE" id="PS50835">
    <property type="entry name" value="IG_LIKE"/>
    <property type="match status" value="1"/>
</dbReference>
<dbReference type="InterPro" id="IPR003599">
    <property type="entry name" value="Ig_sub"/>
</dbReference>
<dbReference type="SMART" id="SM00449">
    <property type="entry name" value="SPRY"/>
    <property type="match status" value="1"/>
</dbReference>
<dbReference type="KEGG" id="pbi:103065767"/>
<sequence length="601" mass="68935">MQILWKWSAVIIHLLYYVGDKWKGFSITGSANPPIAQIGQKVTLSCEMKGCTSSKLRMHLYKWESHKNQTLFIHDSTREPSIQENSPEEREKNGSPRGQYKDGLLSVTLNEVQLANNGQYVCAVTCDDVYKESTMQLQVEGKIKVGIGEVAVFTFQTFQTCSLSHLKLLWRRTDSGKSQKIYSYLHQEACPIIYSEDSLGDRCSSSHGPISREWFGEKYQQRAEISKSQMLMRNVTSFKVSDIQREDAGKYLFSVESQEFRQVVVFTLSVTGSRSSDIFSWVLLFFIIFVLDFLEEIYNFKRKDSLRAENRFRGFGGTNGSSKDSHLPGSDPQPLHAHKTEQSNCLSLKSTDPLKAENDQLRKENEQAEAAKDHLRTENDQLKTENEKMHSEKDQLRTENEKLKVAKEFSDARFNKVDVIFDSKTAHPRLEVFEAGKSVRDTGNISKFSKSEDIPHHMGILATQGYSKGSYYWEVDISQKKKWELGVASESISRKGDIKLSPQNDYWVIGTDGGKDYWARTDPWTLLTVTGRPARIGIFLDMSADKRLSFYDVHREKKLYTYTINCSAKLYPFFSLGVMSVKEYNQPVNIVKFFEKEEILQ</sequence>
<dbReference type="InterPro" id="IPR003877">
    <property type="entry name" value="SPRY_dom"/>
</dbReference>
<feature type="chain" id="PRO_5044698305" evidence="6">
    <location>
        <begin position="21"/>
        <end position="601"/>
    </location>
</feature>
<dbReference type="InterPro" id="IPR013320">
    <property type="entry name" value="ConA-like_dom_sf"/>
</dbReference>
<evidence type="ECO:0000313" key="11">
    <source>
        <dbReference type="RefSeq" id="XP_025031493.1"/>
    </source>
</evidence>
<evidence type="ECO:0000259" key="7">
    <source>
        <dbReference type="PROSITE" id="PS50188"/>
    </source>
</evidence>
<dbReference type="InterPro" id="IPR013106">
    <property type="entry name" value="Ig_V-set"/>
</dbReference>
<dbReference type="Gene3D" id="2.60.120.920">
    <property type="match status" value="1"/>
</dbReference>
<name>A0A9F5ITP6_PYTBI</name>
<evidence type="ECO:0000313" key="10">
    <source>
        <dbReference type="RefSeq" id="XP_025031492.1"/>
    </source>
</evidence>
<comment type="similarity">
    <text evidence="2">Belongs to the ohanin/vespryn family.</text>
</comment>
<keyword evidence="6" id="KW-0732">Signal</keyword>
<keyword evidence="9" id="KW-1185">Reference proteome</keyword>
<evidence type="ECO:0000256" key="3">
    <source>
        <dbReference type="ARBA" id="ARBA00022699"/>
    </source>
</evidence>
<dbReference type="RefSeq" id="XP_025031494.1">
    <property type="nucleotide sequence ID" value="XM_025175726.1"/>
</dbReference>
<evidence type="ECO:0000256" key="4">
    <source>
        <dbReference type="ARBA" id="ARBA00034460"/>
    </source>
</evidence>